<accession>A0A238J8W9</accession>
<organism evidence="2 3">
    <name type="scientific">Pelagimonas phthalicica</name>
    <dbReference type="NCBI Taxonomy" id="1037362"/>
    <lineage>
        <taxon>Bacteria</taxon>
        <taxon>Pseudomonadati</taxon>
        <taxon>Pseudomonadota</taxon>
        <taxon>Alphaproteobacteria</taxon>
        <taxon>Rhodobacterales</taxon>
        <taxon>Roseobacteraceae</taxon>
        <taxon>Pelagimonas</taxon>
    </lineage>
</organism>
<dbReference type="EMBL" id="FXXP01000001">
    <property type="protein sequence ID" value="SMX26803.1"/>
    <property type="molecule type" value="Genomic_DNA"/>
</dbReference>
<dbReference type="Proteomes" id="UP000225972">
    <property type="component" value="Unassembled WGS sequence"/>
</dbReference>
<dbReference type="RefSeq" id="WP_099242897.1">
    <property type="nucleotide sequence ID" value="NZ_FXXP01000001.1"/>
</dbReference>
<gene>
    <name evidence="2" type="ORF">TRP8649_00895</name>
</gene>
<dbReference type="AlphaFoldDB" id="A0A238J8W9"/>
<keyword evidence="3" id="KW-1185">Reference proteome</keyword>
<evidence type="ECO:0000259" key="1">
    <source>
        <dbReference type="Pfam" id="PF18588"/>
    </source>
</evidence>
<sequence length="279" mass="31839">MQRVSSAPNKIFVLFNCQNRMLIQALQRLLPDSEVTGMSTHLFSLRQERGEIDSKVAADAFVFLPNGPTILGHHPSSELLPDVDPIMLNPIIFRGFHPDAVAVRKEQNGTALLAGLHSQIVHRGYERGLSETEIAAEFNEHTYRELGYFEMFQAEQKRLLAGFVDQGLEMGAAYNSWMRSSIFMRTTNHPKPHVIFDLAMALCKREGWAFDPERARYWRPMAEDFLLNDTNWPIYPDLAEELGFEGSFFFRLSGQSDVLTLPEFIRHELAYFKESGVPA</sequence>
<dbReference type="OrthoDB" id="369216at2"/>
<dbReference type="Pfam" id="PF18588">
    <property type="entry name" value="WcbI"/>
    <property type="match status" value="1"/>
</dbReference>
<evidence type="ECO:0000313" key="3">
    <source>
        <dbReference type="Proteomes" id="UP000225972"/>
    </source>
</evidence>
<proteinExistence type="predicted"/>
<feature type="domain" description="Polysaccharide biosynthesis enzyme WcbI" evidence="1">
    <location>
        <begin position="11"/>
        <end position="208"/>
    </location>
</feature>
<dbReference type="InterPro" id="IPR041307">
    <property type="entry name" value="WcbI"/>
</dbReference>
<protein>
    <recommendedName>
        <fullName evidence="1">Polysaccharide biosynthesis enzyme WcbI domain-containing protein</fullName>
    </recommendedName>
</protein>
<evidence type="ECO:0000313" key="2">
    <source>
        <dbReference type="EMBL" id="SMX26803.1"/>
    </source>
</evidence>
<reference evidence="3" key="1">
    <citation type="submission" date="2017-05" db="EMBL/GenBank/DDBJ databases">
        <authorList>
            <person name="Rodrigo-Torres L."/>
            <person name="Arahal R. D."/>
            <person name="Lucena T."/>
        </authorList>
    </citation>
    <scope>NUCLEOTIDE SEQUENCE [LARGE SCALE GENOMIC DNA]</scope>
    <source>
        <strain evidence="3">CECT 8649</strain>
    </source>
</reference>
<name>A0A238J8W9_9RHOB</name>